<accession>A0A225VH70</accession>
<dbReference type="InterPro" id="IPR036397">
    <property type="entry name" value="RNaseH_sf"/>
</dbReference>
<evidence type="ECO:0000313" key="3">
    <source>
        <dbReference type="EMBL" id="OWZ04662.1"/>
    </source>
</evidence>
<dbReference type="PANTHER" id="PTHR47169:SF4">
    <property type="entry name" value="TRANSPOSASE TC1-LIKE DOMAIN-CONTAINING PROTEIN"/>
    <property type="match status" value="1"/>
</dbReference>
<dbReference type="EMBL" id="NBNE01004843">
    <property type="protein sequence ID" value="OWZ04662.1"/>
    <property type="molecule type" value="Genomic_DNA"/>
</dbReference>
<proteinExistence type="predicted"/>
<organism evidence="3 4">
    <name type="scientific">Phytophthora megakarya</name>
    <dbReference type="NCBI Taxonomy" id="4795"/>
    <lineage>
        <taxon>Eukaryota</taxon>
        <taxon>Sar</taxon>
        <taxon>Stramenopiles</taxon>
        <taxon>Oomycota</taxon>
        <taxon>Peronosporomycetes</taxon>
        <taxon>Peronosporales</taxon>
        <taxon>Peronosporaceae</taxon>
        <taxon>Phytophthora</taxon>
    </lineage>
</organism>
<dbReference type="PANTHER" id="PTHR47169">
    <property type="entry name" value="OS01G0541250 PROTEIN"/>
    <property type="match status" value="1"/>
</dbReference>
<dbReference type="InterPro" id="IPR056671">
    <property type="entry name" value="DUF7769"/>
</dbReference>
<comment type="caution">
    <text evidence="3">The sequence shown here is derived from an EMBL/GenBank/DDBJ whole genome shotgun (WGS) entry which is preliminary data.</text>
</comment>
<reference evidence="4" key="1">
    <citation type="submission" date="2017-03" db="EMBL/GenBank/DDBJ databases">
        <title>Phytopthora megakarya and P. palmivora, two closely related causual agents of cacao black pod achieved similar genome size and gene model numbers by different mechanisms.</title>
        <authorList>
            <person name="Ali S."/>
            <person name="Shao J."/>
            <person name="Larry D.J."/>
            <person name="Kronmiller B."/>
            <person name="Shen D."/>
            <person name="Strem M.D."/>
            <person name="Melnick R.L."/>
            <person name="Guiltinan M.J."/>
            <person name="Tyler B.M."/>
            <person name="Meinhardt L.W."/>
            <person name="Bailey B.A."/>
        </authorList>
    </citation>
    <scope>NUCLEOTIDE SEQUENCE [LARGE SCALE GENOMIC DNA]</scope>
    <source>
        <strain evidence="4">zdho120</strain>
    </source>
</reference>
<feature type="region of interest" description="Disordered" evidence="1">
    <location>
        <begin position="1"/>
        <end position="21"/>
    </location>
</feature>
<keyword evidence="4" id="KW-1185">Reference proteome</keyword>
<dbReference type="GO" id="GO:0003676">
    <property type="term" value="F:nucleic acid binding"/>
    <property type="evidence" value="ECO:0007669"/>
    <property type="project" value="InterPro"/>
</dbReference>
<dbReference type="Proteomes" id="UP000198211">
    <property type="component" value="Unassembled WGS sequence"/>
</dbReference>
<evidence type="ECO:0000256" key="1">
    <source>
        <dbReference type="SAM" id="MobiDB-lite"/>
    </source>
</evidence>
<evidence type="ECO:0000313" key="4">
    <source>
        <dbReference type="Proteomes" id="UP000198211"/>
    </source>
</evidence>
<protein>
    <recommendedName>
        <fullName evidence="2">DUF7769 domain-containing protein</fullName>
    </recommendedName>
</protein>
<dbReference type="Pfam" id="PF24964">
    <property type="entry name" value="DUF7769"/>
    <property type="match status" value="1"/>
</dbReference>
<evidence type="ECO:0000259" key="2">
    <source>
        <dbReference type="Pfam" id="PF24964"/>
    </source>
</evidence>
<sequence length="253" mass="28674">MERRQAISSVLVRSNGGKPRRGGLREVTSIFGVHKRTIARLWKRAKVNAELYGVYEAPSMKQRCGRKPHNLDAALECLRNVSPDERTTLSSAATASGVPATTLFRRLKQGKLRSCTSVTRPRLTADNMQERVKFCIDHVDTNAYTYKDMMDVIHVDEKYSYLTVVKRRFILLLDETEPVRKLKSGRHITKVMMLAAVARPRYNAAGECIFDGKLGAWPFVEYTVAKRTSKNSVAGTKQHYREMLMEKLLPAIA</sequence>
<gene>
    <name evidence="3" type="ORF">PHMEG_00023400</name>
</gene>
<feature type="compositionally biased region" description="Polar residues" evidence="1">
    <location>
        <begin position="1"/>
        <end position="12"/>
    </location>
</feature>
<name>A0A225VH70_9STRA</name>
<dbReference type="OrthoDB" id="108858at2759"/>
<dbReference type="AlphaFoldDB" id="A0A225VH70"/>
<dbReference type="Gene3D" id="3.30.420.10">
    <property type="entry name" value="Ribonuclease H-like superfamily/Ribonuclease H"/>
    <property type="match status" value="1"/>
</dbReference>
<feature type="domain" description="DUF7769" evidence="2">
    <location>
        <begin position="2"/>
        <end position="48"/>
    </location>
</feature>